<gene>
    <name evidence="5" type="ORF">DPX16_6301</name>
</gene>
<evidence type="ECO:0000256" key="2">
    <source>
        <dbReference type="ARBA" id="ARBA00023306"/>
    </source>
</evidence>
<dbReference type="SUPFAM" id="SSF46785">
    <property type="entry name" value="Winged helix' DNA-binding domain"/>
    <property type="match status" value="1"/>
</dbReference>
<feature type="region of interest" description="Disordered" evidence="3">
    <location>
        <begin position="1"/>
        <end position="57"/>
    </location>
</feature>
<evidence type="ECO:0000256" key="1">
    <source>
        <dbReference type="ARBA" id="ARBA00008356"/>
    </source>
</evidence>
<dbReference type="InterPro" id="IPR032054">
    <property type="entry name" value="Cdt1_C"/>
</dbReference>
<feature type="compositionally biased region" description="Polar residues" evidence="3">
    <location>
        <begin position="154"/>
        <end position="188"/>
    </location>
</feature>
<dbReference type="InterPro" id="IPR045173">
    <property type="entry name" value="Cdt1"/>
</dbReference>
<comment type="caution">
    <text evidence="5">The sequence shown here is derived from an EMBL/GenBank/DDBJ whole genome shotgun (WGS) entry which is preliminary data.</text>
</comment>
<dbReference type="EMBL" id="RJVU01039986">
    <property type="protein sequence ID" value="ROL46267.1"/>
    <property type="molecule type" value="Genomic_DNA"/>
</dbReference>
<feature type="region of interest" description="Disordered" evidence="3">
    <location>
        <begin position="258"/>
        <end position="282"/>
    </location>
</feature>
<evidence type="ECO:0000313" key="5">
    <source>
        <dbReference type="EMBL" id="ROL46267.1"/>
    </source>
</evidence>
<dbReference type="Pfam" id="PF08839">
    <property type="entry name" value="CDT1"/>
    <property type="match status" value="1"/>
</dbReference>
<feature type="domain" description="CDT1 Geminin-binding" evidence="4">
    <location>
        <begin position="304"/>
        <end position="468"/>
    </location>
</feature>
<keyword evidence="6" id="KW-1185">Reference proteome</keyword>
<dbReference type="InterPro" id="IPR014939">
    <property type="entry name" value="CDT1_Gemini-bd-like"/>
</dbReference>
<evidence type="ECO:0000259" key="4">
    <source>
        <dbReference type="SMART" id="SM01075"/>
    </source>
</evidence>
<reference evidence="5 6" key="1">
    <citation type="submission" date="2018-10" db="EMBL/GenBank/DDBJ databases">
        <title>Genome assembly for a Yunnan-Guizhou Plateau 3E fish, Anabarilius grahami (Regan), and its evolutionary and genetic applications.</title>
        <authorList>
            <person name="Jiang W."/>
        </authorList>
    </citation>
    <scope>NUCLEOTIDE SEQUENCE [LARGE SCALE GENOMIC DNA]</scope>
    <source>
        <strain evidence="5">AG-KIZ</strain>
        <tissue evidence="5">Muscle</tissue>
    </source>
</reference>
<dbReference type="AlphaFoldDB" id="A0A3N0YJF6"/>
<dbReference type="GO" id="GO:0005634">
    <property type="term" value="C:nucleus"/>
    <property type="evidence" value="ECO:0007669"/>
    <property type="project" value="TreeGrafter"/>
</dbReference>
<feature type="region of interest" description="Disordered" evidence="3">
    <location>
        <begin position="110"/>
        <end position="210"/>
    </location>
</feature>
<dbReference type="Gene3D" id="1.10.10.1420">
    <property type="entry name" value="DNA replication factor Cdt1, C-terminal WH domain"/>
    <property type="match status" value="1"/>
</dbReference>
<dbReference type="GO" id="GO:0030174">
    <property type="term" value="P:regulation of DNA-templated DNA replication initiation"/>
    <property type="evidence" value="ECO:0007669"/>
    <property type="project" value="InterPro"/>
</dbReference>
<dbReference type="CDD" id="cd08767">
    <property type="entry name" value="Cdt1_c"/>
    <property type="match status" value="1"/>
</dbReference>
<dbReference type="GO" id="GO:0003677">
    <property type="term" value="F:DNA binding"/>
    <property type="evidence" value="ECO:0007669"/>
    <property type="project" value="InterPro"/>
</dbReference>
<dbReference type="GO" id="GO:0000076">
    <property type="term" value="P:DNA replication checkpoint signaling"/>
    <property type="evidence" value="ECO:0007669"/>
    <property type="project" value="TreeGrafter"/>
</dbReference>
<dbReference type="SMART" id="SM01075">
    <property type="entry name" value="CDT1"/>
    <property type="match status" value="1"/>
</dbReference>
<accession>A0A3N0YJF6</accession>
<dbReference type="PANTHER" id="PTHR28637:SF1">
    <property type="entry name" value="DNA REPLICATION FACTOR CDT1"/>
    <property type="match status" value="1"/>
</dbReference>
<dbReference type="GO" id="GO:0070182">
    <property type="term" value="F:DNA polymerase binding"/>
    <property type="evidence" value="ECO:0007669"/>
    <property type="project" value="TreeGrafter"/>
</dbReference>
<protein>
    <submittedName>
        <fullName evidence="5">DNA replication factor Cdt1</fullName>
    </submittedName>
</protein>
<feature type="compositionally biased region" description="Basic residues" evidence="3">
    <location>
        <begin position="195"/>
        <end position="205"/>
    </location>
</feature>
<feature type="compositionally biased region" description="Basic and acidic residues" evidence="3">
    <location>
        <begin position="258"/>
        <end position="270"/>
    </location>
</feature>
<comment type="similarity">
    <text evidence="1">Belongs to the Cdt1 family.</text>
</comment>
<dbReference type="InterPro" id="IPR038090">
    <property type="entry name" value="Cdt1_C_WH_dom_sf"/>
</dbReference>
<organism evidence="5 6">
    <name type="scientific">Anabarilius grahami</name>
    <name type="common">Kanglang fish</name>
    <name type="synonym">Barilius grahami</name>
    <dbReference type="NCBI Taxonomy" id="495550"/>
    <lineage>
        <taxon>Eukaryota</taxon>
        <taxon>Metazoa</taxon>
        <taxon>Chordata</taxon>
        <taxon>Craniata</taxon>
        <taxon>Vertebrata</taxon>
        <taxon>Euteleostomi</taxon>
        <taxon>Actinopterygii</taxon>
        <taxon>Neopterygii</taxon>
        <taxon>Teleostei</taxon>
        <taxon>Ostariophysi</taxon>
        <taxon>Cypriniformes</taxon>
        <taxon>Xenocyprididae</taxon>
        <taxon>Xenocypridinae</taxon>
        <taxon>Xenocypridinae incertae sedis</taxon>
        <taxon>Anabarilius</taxon>
    </lineage>
</organism>
<evidence type="ECO:0000313" key="6">
    <source>
        <dbReference type="Proteomes" id="UP000281406"/>
    </source>
</evidence>
<dbReference type="GO" id="GO:0071163">
    <property type="term" value="P:DNA replication preinitiation complex assembly"/>
    <property type="evidence" value="ECO:0007669"/>
    <property type="project" value="InterPro"/>
</dbReference>
<evidence type="ECO:0000256" key="3">
    <source>
        <dbReference type="SAM" id="MobiDB-lite"/>
    </source>
</evidence>
<dbReference type="PANTHER" id="PTHR28637">
    <property type="entry name" value="DNA REPLICATION FACTOR CDT1"/>
    <property type="match status" value="1"/>
</dbReference>
<dbReference type="Proteomes" id="UP000281406">
    <property type="component" value="Unassembled WGS sequence"/>
</dbReference>
<name>A0A3N0YJF6_ANAGA</name>
<feature type="compositionally biased region" description="Basic and acidic residues" evidence="3">
    <location>
        <begin position="128"/>
        <end position="153"/>
    </location>
</feature>
<dbReference type="InterPro" id="IPR036390">
    <property type="entry name" value="WH_DNA-bd_sf"/>
</dbReference>
<keyword evidence="2" id="KW-0131">Cell cycle</keyword>
<dbReference type="GO" id="GO:0000278">
    <property type="term" value="P:mitotic cell cycle"/>
    <property type="evidence" value="ECO:0007669"/>
    <property type="project" value="TreeGrafter"/>
</dbReference>
<dbReference type="CDD" id="cd08674">
    <property type="entry name" value="Cdt1_m"/>
    <property type="match status" value="1"/>
</dbReference>
<sequence length="661" mass="74064">MAQARVTDYFAQSKQGRSGRSKGQKDVVEPKTSSRATRASRKTTRDPVAPEPQKRVQQEFLKVIDEALSAVETATDAREVSHSGLTASPRTPKRTSVEFDVCSVLFPSTAEQHSSAKKRVRLSASRASPEERAGQKTARKKLDLLRNDDKEQSTEPSAISTAQTQQTASKESKNTINHNANSSPVNKTSGDDKLKLKRTSRSKKTFSREDVAALKSKLQKLKGQSEAATTPSPAPVSALAELKARLDAAREISAKVQQRKAERVAEDAKATETQAGPDPEEREKLPAYQRYHALAQAVPPGLTLPYQFKLLAEMFRSTETIVGMLFNRSETVTFAKIKQGVQDMMHKRFEENHLGQIKAVFPSAYTFRQEKNIPTFSATAKRSSYQLTVEPVIEEEFNGTRPVLSASRLLERRRIFHQNLVEIVKGHHKVFLASLNPPIVVPDDKLTRWHPRFNVDEVPNVKLSDLPQPPQTEKLTSAQEVLDRARALMTPKMEKALANMALKTAETACAKEPETAAKSTVTPTETPSALKGVSQSLLERIRAKEAQKLQATMTRNPQQEQRLSMMSRLPELARILRNVFVAEKKPALLMELTCNRMIASYRSPLSSDEMEKHLRLLAELTPAWLTIHPIRKDLYLKLNKTMDLNIVLDTLTQKMKEEERV</sequence>
<dbReference type="OrthoDB" id="341730at2759"/>
<proteinExistence type="inferred from homology"/>
<feature type="region of interest" description="Disordered" evidence="3">
    <location>
        <begin position="73"/>
        <end position="96"/>
    </location>
</feature>
<dbReference type="Pfam" id="PF16679">
    <property type="entry name" value="CDT1_C"/>
    <property type="match status" value="1"/>
</dbReference>